<feature type="compositionally biased region" description="Low complexity" evidence="1">
    <location>
        <begin position="352"/>
        <end position="368"/>
    </location>
</feature>
<feature type="compositionally biased region" description="Low complexity" evidence="1">
    <location>
        <begin position="183"/>
        <end position="199"/>
    </location>
</feature>
<accession>A0A7I4Y953</accession>
<feature type="compositionally biased region" description="Basic and acidic residues" evidence="1">
    <location>
        <begin position="274"/>
        <end position="284"/>
    </location>
</feature>
<feature type="compositionally biased region" description="Basic and acidic residues" evidence="1">
    <location>
        <begin position="93"/>
        <end position="103"/>
    </location>
</feature>
<reference evidence="3" key="1">
    <citation type="submission" date="2020-12" db="UniProtKB">
        <authorList>
            <consortium name="WormBaseParasite"/>
        </authorList>
    </citation>
    <scope>IDENTIFICATION</scope>
    <source>
        <strain evidence="3">MHco3</strain>
    </source>
</reference>
<feature type="compositionally biased region" description="Basic and acidic residues" evidence="1">
    <location>
        <begin position="303"/>
        <end position="313"/>
    </location>
</feature>
<dbReference type="Gene3D" id="2.30.29.30">
    <property type="entry name" value="Pleckstrin-homology domain (PH domain)/Phosphotyrosine-binding domain (PTB)"/>
    <property type="match status" value="1"/>
</dbReference>
<proteinExistence type="predicted"/>
<feature type="compositionally biased region" description="Basic and acidic residues" evidence="1">
    <location>
        <begin position="322"/>
        <end position="333"/>
    </location>
</feature>
<name>A0A7I4Y953_HAECO</name>
<dbReference type="SUPFAM" id="SSF50729">
    <property type="entry name" value="PH domain-like"/>
    <property type="match status" value="1"/>
</dbReference>
<dbReference type="Proteomes" id="UP000025227">
    <property type="component" value="Unplaced"/>
</dbReference>
<dbReference type="InterPro" id="IPR011993">
    <property type="entry name" value="PH-like_dom_sf"/>
</dbReference>
<evidence type="ECO:0000313" key="3">
    <source>
        <dbReference type="WBParaSite" id="HCON_00065260-00001"/>
    </source>
</evidence>
<feature type="compositionally biased region" description="Polar residues" evidence="1">
    <location>
        <begin position="221"/>
        <end position="239"/>
    </location>
</feature>
<feature type="region of interest" description="Disordered" evidence="1">
    <location>
        <begin position="92"/>
        <end position="122"/>
    </location>
</feature>
<evidence type="ECO:0000256" key="1">
    <source>
        <dbReference type="SAM" id="MobiDB-lite"/>
    </source>
</evidence>
<dbReference type="OrthoDB" id="10062131at2759"/>
<feature type="compositionally biased region" description="Polar residues" evidence="1">
    <location>
        <begin position="104"/>
        <end position="113"/>
    </location>
</feature>
<sequence length="511" mass="54735">MAADEVKQTSEQQMRTLQFNDKVSRLNREFIRQLQEWYKQCAHYDFSNSVKSYLEHMKRLDEMYSGKPTPKSTSTVGTPTASTGRVIAKAKRRIEGTTPRDELNNSVKVSTPSGAPPRLSLGDVSVIKPNLDATLTVPTPKASESSAASEHASGSGGGGRKRAIRGGGPAGGAETVVFRGSDVSTVSSSAAVLPTTTLPKPTPGFWSSQKRDSDINDKSKPTFTFGSSKVTNSTEQDNNFLKVPPVTFGNGKPLTFGTSKDEKSDSSAGTFGASKKDEGSKEKNSYNSQSTLSPTSSISFGAKKAEEDSEKKPALSFPSFGSKKDGEEAEKKPQLSFPSFGSKQEEKKPALSFPSFGSSTTSTAPTGGLQFSFGTLPKSSNEGEKGDDEGEYVPPKAEVVEFEEPGATFSSKCSVFKLVDKQYTKLGVGMLHLKEVDGKKSVLVRAATAIGTVWINALMNKTMKAVKADEKGEKIRLICPASEKEICTYVIRFPSTKEASKVLGEIEAAAK</sequence>
<feature type="compositionally biased region" description="Low complexity" evidence="1">
    <location>
        <begin position="285"/>
        <end position="299"/>
    </location>
</feature>
<evidence type="ECO:0000313" key="2">
    <source>
        <dbReference type="Proteomes" id="UP000025227"/>
    </source>
</evidence>
<dbReference type="WBParaSite" id="HCON_00065260-00001">
    <property type="protein sequence ID" value="HCON_00065260-00001"/>
    <property type="gene ID" value="HCON_00065260"/>
</dbReference>
<feature type="compositionally biased region" description="Low complexity" evidence="1">
    <location>
        <begin position="142"/>
        <end position="153"/>
    </location>
</feature>
<organism evidence="2 3">
    <name type="scientific">Haemonchus contortus</name>
    <name type="common">Barber pole worm</name>
    <dbReference type="NCBI Taxonomy" id="6289"/>
    <lineage>
        <taxon>Eukaryota</taxon>
        <taxon>Metazoa</taxon>
        <taxon>Ecdysozoa</taxon>
        <taxon>Nematoda</taxon>
        <taxon>Chromadorea</taxon>
        <taxon>Rhabditida</taxon>
        <taxon>Rhabditina</taxon>
        <taxon>Rhabditomorpha</taxon>
        <taxon>Strongyloidea</taxon>
        <taxon>Trichostrongylidae</taxon>
        <taxon>Haemonchus</taxon>
    </lineage>
</organism>
<protein>
    <submittedName>
        <fullName evidence="3">RanBD1 domain-containing protein</fullName>
    </submittedName>
</protein>
<keyword evidence="2" id="KW-1185">Reference proteome</keyword>
<feature type="region of interest" description="Disordered" evidence="1">
    <location>
        <begin position="136"/>
        <end position="392"/>
    </location>
</feature>
<dbReference type="AlphaFoldDB" id="A0A7I4Y953"/>
<feature type="compositionally biased region" description="Basic and acidic residues" evidence="1">
    <location>
        <begin position="209"/>
        <end position="220"/>
    </location>
</feature>